<reference evidence="1 2" key="1">
    <citation type="submission" date="2015-04" db="EMBL/GenBank/DDBJ databases">
        <title>Draft genome sequence of bacteremic isolate Catabacter hongkongensis type strain HKU16T.</title>
        <authorList>
            <person name="Lau S.K."/>
            <person name="Teng J.L."/>
            <person name="Huang Y."/>
            <person name="Curreem S.O."/>
            <person name="Tsui S.K."/>
            <person name="Woo P.C."/>
        </authorList>
    </citation>
    <scope>NUCLEOTIDE SEQUENCE [LARGE SCALE GENOMIC DNA]</scope>
    <source>
        <strain evidence="1 2">HKU16</strain>
    </source>
</reference>
<dbReference type="PATRIC" id="fig|270498.16.peg.2704"/>
<dbReference type="RefSeq" id="WP_235811542.1">
    <property type="nucleotide sequence ID" value="NZ_CAUERS010000007.1"/>
</dbReference>
<sequence>MISFDEMGELLDKLAEELPPEFFHELNGGIILLPQVELHPEGRANDLYVLGRYFKSPDMGRYIAIYYGSFERLFSHLSGQALTAELRKTLRHEFRHHMESLSGERGLEIEDEEFMRRYRESKRGD</sequence>
<dbReference type="STRING" id="270498.CHK_0146"/>
<name>A0A0M2NMZ8_9FIRM</name>
<evidence type="ECO:0000313" key="2">
    <source>
        <dbReference type="Proteomes" id="UP000034076"/>
    </source>
</evidence>
<accession>A0A0M2NMZ8</accession>
<dbReference type="SUPFAM" id="SSF55486">
    <property type="entry name" value="Metalloproteases ('zincins'), catalytic domain"/>
    <property type="match status" value="1"/>
</dbReference>
<proteinExistence type="predicted"/>
<dbReference type="InterPro" id="IPR038555">
    <property type="entry name" value="Zincin_1_sf"/>
</dbReference>
<gene>
    <name evidence="1" type="ORF">CHK_0146</name>
</gene>
<evidence type="ECO:0008006" key="3">
    <source>
        <dbReference type="Google" id="ProtNLM"/>
    </source>
</evidence>
<evidence type="ECO:0000313" key="1">
    <source>
        <dbReference type="EMBL" id="KKI52376.1"/>
    </source>
</evidence>
<dbReference type="CDD" id="cd12953">
    <property type="entry name" value="MMP_TTHA0227"/>
    <property type="match status" value="1"/>
</dbReference>
<dbReference type="Gene3D" id="3.30.2010.20">
    <property type="match status" value="1"/>
</dbReference>
<organism evidence="1 2">
    <name type="scientific">Christensenella hongkongensis</name>
    <dbReference type="NCBI Taxonomy" id="270498"/>
    <lineage>
        <taxon>Bacteria</taxon>
        <taxon>Bacillati</taxon>
        <taxon>Bacillota</taxon>
        <taxon>Clostridia</taxon>
        <taxon>Christensenellales</taxon>
        <taxon>Christensenellaceae</taxon>
        <taxon>Christensenella</taxon>
    </lineage>
</organism>
<dbReference type="EMBL" id="LAYJ01000022">
    <property type="protein sequence ID" value="KKI52376.1"/>
    <property type="molecule type" value="Genomic_DNA"/>
</dbReference>
<protein>
    <recommendedName>
        <fullName evidence="3">Metallopeptidase family protein</fullName>
    </recommendedName>
</protein>
<keyword evidence="2" id="KW-1185">Reference proteome</keyword>
<dbReference type="Proteomes" id="UP000034076">
    <property type="component" value="Unassembled WGS sequence"/>
</dbReference>
<comment type="caution">
    <text evidence="1">The sequence shown here is derived from an EMBL/GenBank/DDBJ whole genome shotgun (WGS) entry which is preliminary data.</text>
</comment>
<dbReference type="AlphaFoldDB" id="A0A0M2NMZ8"/>